<dbReference type="PANTHER" id="PTHR37984:SF5">
    <property type="entry name" value="PROTEIN NYNRIN-LIKE"/>
    <property type="match status" value="1"/>
</dbReference>
<dbReference type="OrthoDB" id="123800at2759"/>
<organism evidence="11 12">
    <name type="scientific">Phytophthora fragariaefolia</name>
    <dbReference type="NCBI Taxonomy" id="1490495"/>
    <lineage>
        <taxon>Eukaryota</taxon>
        <taxon>Sar</taxon>
        <taxon>Stramenopiles</taxon>
        <taxon>Oomycota</taxon>
        <taxon>Peronosporomycetes</taxon>
        <taxon>Peronosporales</taxon>
        <taxon>Peronosporaceae</taxon>
        <taxon>Phytophthora</taxon>
    </lineage>
</organism>
<accession>A0A9W7CR20</accession>
<keyword evidence="6" id="KW-0695">RNA-directed DNA polymerase</keyword>
<comment type="caution">
    <text evidence="11">The sequence shown here is derived from an EMBL/GenBank/DDBJ whole genome shotgun (WGS) entry which is preliminary data.</text>
</comment>
<dbReference type="SUPFAM" id="SSF56672">
    <property type="entry name" value="DNA/RNA polymerases"/>
    <property type="match status" value="1"/>
</dbReference>
<feature type="coiled-coil region" evidence="7">
    <location>
        <begin position="1141"/>
        <end position="1168"/>
    </location>
</feature>
<dbReference type="EMBL" id="BSXT01001065">
    <property type="protein sequence ID" value="GMF38029.1"/>
    <property type="molecule type" value="Genomic_DNA"/>
</dbReference>
<dbReference type="SUPFAM" id="SSF53098">
    <property type="entry name" value="Ribonuclease H-like"/>
    <property type="match status" value="2"/>
</dbReference>
<dbReference type="GO" id="GO:0003964">
    <property type="term" value="F:RNA-directed DNA polymerase activity"/>
    <property type="evidence" value="ECO:0007669"/>
    <property type="project" value="UniProtKB-KW"/>
</dbReference>
<dbReference type="InterPro" id="IPR002156">
    <property type="entry name" value="RNaseH_domain"/>
</dbReference>
<feature type="domain" description="Integrase catalytic" evidence="10">
    <location>
        <begin position="952"/>
        <end position="1112"/>
    </location>
</feature>
<evidence type="ECO:0000256" key="7">
    <source>
        <dbReference type="SAM" id="Coils"/>
    </source>
</evidence>
<dbReference type="Gene3D" id="3.30.70.270">
    <property type="match status" value="2"/>
</dbReference>
<dbReference type="InterPro" id="IPR016197">
    <property type="entry name" value="Chromo-like_dom_sf"/>
</dbReference>
<feature type="region of interest" description="Disordered" evidence="8">
    <location>
        <begin position="1"/>
        <end position="56"/>
    </location>
</feature>
<dbReference type="PANTHER" id="PTHR37984">
    <property type="entry name" value="PROTEIN CBG26694"/>
    <property type="match status" value="1"/>
</dbReference>
<dbReference type="InterPro" id="IPR036397">
    <property type="entry name" value="RNaseH_sf"/>
</dbReference>
<dbReference type="Gene3D" id="3.10.10.10">
    <property type="entry name" value="HIV Type 1 Reverse Transcriptase, subunit A, domain 1"/>
    <property type="match status" value="1"/>
</dbReference>
<dbReference type="Pfam" id="PF17917">
    <property type="entry name" value="RT_RNaseH"/>
    <property type="match status" value="1"/>
</dbReference>
<dbReference type="SUPFAM" id="SSF54160">
    <property type="entry name" value="Chromo domain-like"/>
    <property type="match status" value="1"/>
</dbReference>
<dbReference type="Gene3D" id="3.30.420.10">
    <property type="entry name" value="Ribonuclease H-like superfamily/Ribonuclease H"/>
    <property type="match status" value="2"/>
</dbReference>
<keyword evidence="2" id="KW-0548">Nucleotidyltransferase</keyword>
<feature type="compositionally biased region" description="Basic and acidic residues" evidence="8">
    <location>
        <begin position="38"/>
        <end position="53"/>
    </location>
</feature>
<dbReference type="Gene3D" id="1.10.340.70">
    <property type="match status" value="1"/>
</dbReference>
<dbReference type="PROSITE" id="PS50994">
    <property type="entry name" value="INTEGRASE"/>
    <property type="match status" value="1"/>
</dbReference>
<evidence type="ECO:0000313" key="12">
    <source>
        <dbReference type="Proteomes" id="UP001165121"/>
    </source>
</evidence>
<dbReference type="InterPro" id="IPR001584">
    <property type="entry name" value="Integrase_cat-core"/>
</dbReference>
<dbReference type="Proteomes" id="UP001165121">
    <property type="component" value="Unassembled WGS sequence"/>
</dbReference>
<dbReference type="InterPro" id="IPR023780">
    <property type="entry name" value="Chromo_domain"/>
</dbReference>
<keyword evidence="12" id="KW-1185">Reference proteome</keyword>
<dbReference type="InterPro" id="IPR012337">
    <property type="entry name" value="RNaseH-like_sf"/>
</dbReference>
<reference evidence="11" key="1">
    <citation type="submission" date="2023-04" db="EMBL/GenBank/DDBJ databases">
        <title>Phytophthora fragariaefolia NBRC 109709.</title>
        <authorList>
            <person name="Ichikawa N."/>
            <person name="Sato H."/>
            <person name="Tonouchi N."/>
        </authorList>
    </citation>
    <scope>NUCLEOTIDE SEQUENCE</scope>
    <source>
        <strain evidence="11">NBRC 109709</strain>
    </source>
</reference>
<dbReference type="InterPro" id="IPR043128">
    <property type="entry name" value="Rev_trsase/Diguanyl_cyclase"/>
</dbReference>
<sequence length="1349" mass="153402">MIEHPQYSTPTKIAKRPAPDPKPVVSAIARRGVLSTEKPQETVKEELLHDRDAGSPTEMFSEPAIPFTQSDHPIDMTPTRDPTVATSEPPVTLKSEVAEEEQICYHEGGDLFAEDVEQHMALLPEVVSTTDEVTIEDIQAGDPEFNTPEEIDRLRRIIWRRKHLLIGKRNALPPAALGAVCDIDVGGAAPVAQRVRPVAPQFREKLSQLIKGLLSAEIIQPSTSPWASSIVIIIKKNGVDIRLCIDYRLVIALYGHLKISANSDPALPIDVFKDGEPETDQEPSVLGRRSYIDDILVTASDWDVLCEKVEKLLEACDRWNLSISAVKSFWGLRKVDYLGHRVSAAGLEAHPKDLESLANLPFPRTLRLMQSFLGSLNYYSRFIENFAIYAAVLYELREADFHETRVKEEIKPVPDPQLILDGRSAVLDDGRGERALIAFTMLKAKIASTPILRHFDPDRAPVVVVYASKWAISASLMQEHDGVYWPVMFTSRTLKSNEINYGIVDKEVLALLRILDVCYTLLVTRSIKVLTRHSTLAWLLHSSGFNGRLGRWAALLSSWTLEVRRCEKGEDEILGTIAASITPREEVDEVLTAIAPKKQPRQTVSMPPPTVELDEHLLVVSFDGSARVKRGGGAYGAIVWRLPGWEILAAASEYAPDLTVNEAEYRGLLLSFDLLRNLDRGRLIVCGDSNLVIRQMRGEIDCKAPGLQLLRQKALGQLRSWPQHEFLHMKREWNQSADRLASTALQKEEGVHLTSAEDRQDLITLNRLDELLKPKVTDQVARVTAVTRSARRRRLQPETLQEAVVQQMRSERIVQAQNEEKWIANLKAYLQGNLADLTVEEAKACSKIADDYEVDDDGLLLYCPTTAQSGGDRDLIARLVVPKTLHRDFLHHYHTSLEGGHQGIGRTYQRIRAHFHWRGLYRSVQRYVGECTDCETGKGRPVIRGPSPGNLQATYPFQIVAMDHIPSLPKSFKGNTELLIWVDLFTGYVIAKASASRIAQTIAENYEECVFRRFGASEAIRHDREPGFMADFFRAFNRIVGQRQRATMAYRPQANGTAERMVQTLTRSVKMYVADTNQRDWDEYAERLTFALNTAQDRVRGDTPFYLAHGWDPRTTLEASLPLVSTRRRDRDPRRWRYHVQAHYQRAREQVRERLREAIRQRADEQNERASPHGIEAGSQVWLYLDRVKEGYARKLAHLWHGPFRVAEMVADHAARIEIAGSEYRLFPIVHVSKLKLVRRFPDRPHVELVTDGVDRLDFDEALLPEDSWESTLAEDEFEVEQIVDMRSGRRTRYGRVHREFLVYWKGYAEPTWVDEADLNCGALLQEFERRMADRNRFQVMQSHEEGEE</sequence>
<evidence type="ECO:0000256" key="5">
    <source>
        <dbReference type="ARBA" id="ARBA00022801"/>
    </source>
</evidence>
<evidence type="ECO:0000259" key="9">
    <source>
        <dbReference type="PROSITE" id="PS50013"/>
    </source>
</evidence>
<dbReference type="GO" id="GO:0004523">
    <property type="term" value="F:RNA-DNA hybrid ribonuclease activity"/>
    <property type="evidence" value="ECO:0007669"/>
    <property type="project" value="InterPro"/>
</dbReference>
<dbReference type="Pfam" id="PF17921">
    <property type="entry name" value="Integrase_H2C2"/>
    <property type="match status" value="1"/>
</dbReference>
<feature type="compositionally biased region" description="Polar residues" evidence="8">
    <location>
        <begin position="1"/>
        <end position="11"/>
    </location>
</feature>
<feature type="domain" description="Chromo" evidence="9">
    <location>
        <begin position="1278"/>
        <end position="1340"/>
    </location>
</feature>
<evidence type="ECO:0000256" key="4">
    <source>
        <dbReference type="ARBA" id="ARBA00022759"/>
    </source>
</evidence>
<dbReference type="Pfam" id="PF00385">
    <property type="entry name" value="Chromo"/>
    <property type="match status" value="1"/>
</dbReference>
<dbReference type="Pfam" id="PF13456">
    <property type="entry name" value="RVT_3"/>
    <property type="match status" value="1"/>
</dbReference>
<dbReference type="GO" id="GO:0003676">
    <property type="term" value="F:nucleic acid binding"/>
    <property type="evidence" value="ECO:0007669"/>
    <property type="project" value="InterPro"/>
</dbReference>
<dbReference type="InterPro" id="IPR043502">
    <property type="entry name" value="DNA/RNA_pol_sf"/>
</dbReference>
<evidence type="ECO:0000313" key="11">
    <source>
        <dbReference type="EMBL" id="GMF38029.1"/>
    </source>
</evidence>
<protein>
    <submittedName>
        <fullName evidence="11">Unnamed protein product</fullName>
    </submittedName>
</protein>
<dbReference type="InterPro" id="IPR050951">
    <property type="entry name" value="Retrovirus_Pol_polyprotein"/>
</dbReference>
<keyword evidence="3" id="KW-0540">Nuclease</keyword>
<dbReference type="CDD" id="cd00024">
    <property type="entry name" value="CD_CSD"/>
    <property type="match status" value="1"/>
</dbReference>
<dbReference type="FunFam" id="1.10.340.70:FF:000001">
    <property type="entry name" value="Retrovirus-related Pol polyprotein from transposon gypsy-like Protein"/>
    <property type="match status" value="1"/>
</dbReference>
<dbReference type="InterPro" id="IPR041588">
    <property type="entry name" value="Integrase_H2C2"/>
</dbReference>
<evidence type="ECO:0000256" key="1">
    <source>
        <dbReference type="ARBA" id="ARBA00022679"/>
    </source>
</evidence>
<dbReference type="CDD" id="cd09279">
    <property type="entry name" value="RNase_HI_like"/>
    <property type="match status" value="1"/>
</dbReference>
<keyword evidence="1" id="KW-0808">Transferase</keyword>
<evidence type="ECO:0000256" key="8">
    <source>
        <dbReference type="SAM" id="MobiDB-lite"/>
    </source>
</evidence>
<dbReference type="InterPro" id="IPR000953">
    <property type="entry name" value="Chromo/chromo_shadow_dom"/>
</dbReference>
<evidence type="ECO:0000259" key="10">
    <source>
        <dbReference type="PROSITE" id="PS50994"/>
    </source>
</evidence>
<gene>
    <name evidence="11" type="ORF">Pfra01_001082300</name>
</gene>
<keyword evidence="4" id="KW-0255">Endonuclease</keyword>
<proteinExistence type="predicted"/>
<name>A0A9W7CR20_9STRA</name>
<dbReference type="PROSITE" id="PS50013">
    <property type="entry name" value="CHROMO_2"/>
    <property type="match status" value="1"/>
</dbReference>
<dbReference type="Gene3D" id="2.40.50.40">
    <property type="match status" value="1"/>
</dbReference>
<dbReference type="SMART" id="SM00298">
    <property type="entry name" value="CHROMO"/>
    <property type="match status" value="1"/>
</dbReference>
<evidence type="ECO:0000256" key="6">
    <source>
        <dbReference type="ARBA" id="ARBA00022918"/>
    </source>
</evidence>
<dbReference type="InterPro" id="IPR041373">
    <property type="entry name" value="RT_RNaseH"/>
</dbReference>
<keyword evidence="5" id="KW-0378">Hydrolase</keyword>
<evidence type="ECO:0000256" key="2">
    <source>
        <dbReference type="ARBA" id="ARBA00022695"/>
    </source>
</evidence>
<evidence type="ECO:0000256" key="3">
    <source>
        <dbReference type="ARBA" id="ARBA00022722"/>
    </source>
</evidence>
<dbReference type="GO" id="GO:0015074">
    <property type="term" value="P:DNA integration"/>
    <property type="evidence" value="ECO:0007669"/>
    <property type="project" value="InterPro"/>
</dbReference>
<keyword evidence="7" id="KW-0175">Coiled coil</keyword>